<proteinExistence type="predicted"/>
<dbReference type="RefSeq" id="WP_163396343.1">
    <property type="nucleotide sequence ID" value="NZ_BMKP01000012.1"/>
</dbReference>
<gene>
    <name evidence="1" type="ORF">GCM10011518_40350</name>
</gene>
<accession>A0ABQ1UUB1</accession>
<comment type="caution">
    <text evidence="1">The sequence shown here is derived from an EMBL/GenBank/DDBJ whole genome shotgun (WGS) entry which is preliminary data.</text>
</comment>
<name>A0ABQ1UUB1_9FLAO</name>
<keyword evidence="2" id="KW-1185">Reference proteome</keyword>
<organism evidence="1 2">
    <name type="scientific">Flavobacterium limi</name>
    <dbReference type="NCBI Taxonomy" id="2045105"/>
    <lineage>
        <taxon>Bacteria</taxon>
        <taxon>Pseudomonadati</taxon>
        <taxon>Bacteroidota</taxon>
        <taxon>Flavobacteriia</taxon>
        <taxon>Flavobacteriales</taxon>
        <taxon>Flavobacteriaceae</taxon>
        <taxon>Flavobacterium</taxon>
    </lineage>
</organism>
<dbReference type="InterPro" id="IPR036514">
    <property type="entry name" value="SGNH_hydro_sf"/>
</dbReference>
<dbReference type="SUPFAM" id="SSF52266">
    <property type="entry name" value="SGNH hydrolase"/>
    <property type="match status" value="1"/>
</dbReference>
<evidence type="ECO:0000313" key="1">
    <source>
        <dbReference type="EMBL" id="GGF26977.1"/>
    </source>
</evidence>
<dbReference type="EMBL" id="BMKP01000012">
    <property type="protein sequence ID" value="GGF26977.1"/>
    <property type="molecule type" value="Genomic_DNA"/>
</dbReference>
<dbReference type="PANTHER" id="PTHR30383:SF5">
    <property type="entry name" value="SGNH HYDROLASE-TYPE ESTERASE DOMAIN-CONTAINING PROTEIN"/>
    <property type="match status" value="1"/>
</dbReference>
<dbReference type="InterPro" id="IPR051532">
    <property type="entry name" value="Ester_Hydrolysis_Enzymes"/>
</dbReference>
<dbReference type="PROSITE" id="PS51257">
    <property type="entry name" value="PROKAR_LIPOPROTEIN"/>
    <property type="match status" value="1"/>
</dbReference>
<sequence>MKKNIKWLLLVSLTIIACNNDDNNNTPEEVPVTPGSAVFTKYVALGDSFAAGYSDNALFKRGQEGSYVNVLAQQFVAAGGGTFTIPYTNDNKGGLLLAGNVIAGTRLYFNGTAPVQLPGTPTTEVTAHLTGAFNNMGIPGAKSFHLVAANYGNVAGVASGAANPYFARFASSSSTTVLADAIAQAPTFFSLFIGGNDVLSYATSGGIGKDQTGNMNPATYGSNDITDPTVFKTVYSGLVAGLTANGAKGVVANLPYITSLPYFTTVPYNPAPLTETLAGQLNAGYAAYNAGLKQMVINQLISQDEATRRTITFKAGNNSVVVVDSYLTNLAAYGLPSYRQATKDDLVVLSARTFIGTTVGGDATKVNGLSVPLADNWVLTKDEVAEVKKATDAYNIAIKAIADEKGLAFVDTGSVLKQLSSGGIKFGNFTITSNYVTGGAFSLDGIHPSARGYALIANIFVDAINTKFGATLRHVDLSTYPIQYPGTLQ</sequence>
<evidence type="ECO:0000313" key="2">
    <source>
        <dbReference type="Proteomes" id="UP000655016"/>
    </source>
</evidence>
<reference evidence="2" key="1">
    <citation type="journal article" date="2019" name="Int. J. Syst. Evol. Microbiol.">
        <title>The Global Catalogue of Microorganisms (GCM) 10K type strain sequencing project: providing services to taxonomists for standard genome sequencing and annotation.</title>
        <authorList>
            <consortium name="The Broad Institute Genomics Platform"/>
            <consortium name="The Broad Institute Genome Sequencing Center for Infectious Disease"/>
            <person name="Wu L."/>
            <person name="Ma J."/>
        </authorList>
    </citation>
    <scope>NUCLEOTIDE SEQUENCE [LARGE SCALE GENOMIC DNA]</scope>
    <source>
        <strain evidence="2">CGMCC 1.16060</strain>
    </source>
</reference>
<dbReference type="Proteomes" id="UP000655016">
    <property type="component" value="Unassembled WGS sequence"/>
</dbReference>
<dbReference type="PANTHER" id="PTHR30383">
    <property type="entry name" value="THIOESTERASE 1/PROTEASE 1/LYSOPHOSPHOLIPASE L1"/>
    <property type="match status" value="1"/>
</dbReference>
<dbReference type="Gene3D" id="3.40.50.1110">
    <property type="entry name" value="SGNH hydrolase"/>
    <property type="match status" value="2"/>
</dbReference>
<protein>
    <submittedName>
        <fullName evidence="1">Outer membrane protein</fullName>
    </submittedName>
</protein>